<dbReference type="PRINTS" id="PR00176">
    <property type="entry name" value="NANEUSMPORT"/>
</dbReference>
<feature type="transmembrane region" description="Helical" evidence="6">
    <location>
        <begin position="347"/>
        <end position="368"/>
    </location>
</feature>
<dbReference type="InterPro" id="IPR047218">
    <property type="entry name" value="YocR/YhdH-like"/>
</dbReference>
<name>A0A3B0ZBP9_9ZZZZ</name>
<feature type="transmembrane region" description="Helical" evidence="6">
    <location>
        <begin position="217"/>
        <end position="247"/>
    </location>
</feature>
<dbReference type="PANTHER" id="PTHR42948:SF1">
    <property type="entry name" value="TRANSPORTER"/>
    <property type="match status" value="1"/>
</dbReference>
<keyword evidence="5 6" id="KW-0472">Membrane</keyword>
<feature type="transmembrane region" description="Helical" evidence="6">
    <location>
        <begin position="439"/>
        <end position="460"/>
    </location>
</feature>
<feature type="transmembrane region" description="Helical" evidence="6">
    <location>
        <begin position="44"/>
        <end position="64"/>
    </location>
</feature>
<dbReference type="GO" id="GO:0016020">
    <property type="term" value="C:membrane"/>
    <property type="evidence" value="ECO:0007669"/>
    <property type="project" value="UniProtKB-SubCell"/>
</dbReference>
<feature type="transmembrane region" description="Helical" evidence="6">
    <location>
        <begin position="12"/>
        <end position="32"/>
    </location>
</feature>
<accession>A0A3B0ZBP9</accession>
<evidence type="ECO:0000256" key="6">
    <source>
        <dbReference type="SAM" id="Phobius"/>
    </source>
</evidence>
<dbReference type="PROSITE" id="PS00610">
    <property type="entry name" value="NA_NEUROTRAN_SYMP_1"/>
    <property type="match status" value="1"/>
</dbReference>
<feature type="transmembrane region" description="Helical" evidence="6">
    <location>
        <begin position="183"/>
        <end position="211"/>
    </location>
</feature>
<gene>
    <name evidence="7" type="ORF">MNBD_GAMMA21-648</name>
</gene>
<feature type="transmembrane region" description="Helical" evidence="6">
    <location>
        <begin position="310"/>
        <end position="335"/>
    </location>
</feature>
<sequence>MPLKASIHGSWSSRWAFILAATGSAVGLGNIWKFPYITGENGGGAFVIVYLICIALIGIPIMMAEIMLGRRGRQSPVNTMQTLAIESGHHPAWKYLGIMGVLAGFLILSYYSVIAGWALEYLTKAASGDFNGQTPDGINNLFANFIDDPKHLLLWHTIFMVMTFLVVARGVRGGLELAVKLLMPALLVILIILVGYSMNTTGFGAAVVYLFNPDFSALSWGAVLTAMGHAFFTLSLGMGAIMVYGSYLPRDASIAKTTFIIAFADTAVALLAGLAIFPLVISNNLEAASGPGLIFVTLPLAFGQMPYGTLFGALFFLLLAFAAWTSAISLLEPAVTWLVENRNIKRVTATIIAGIATWLVGILTVFSFQKDSPIIFTFNFVGDKKENGVFDVLDILTANIMLPIGGILIAVFAGWIMSREASRDELEMGEGNAYKTWRVLTRYIAPALVSIVILQLLGLLDPIFTLFAPVIDLFSSSE</sequence>
<evidence type="ECO:0000256" key="3">
    <source>
        <dbReference type="ARBA" id="ARBA00022692"/>
    </source>
</evidence>
<evidence type="ECO:0000313" key="7">
    <source>
        <dbReference type="EMBL" id="VAW90808.1"/>
    </source>
</evidence>
<dbReference type="SUPFAM" id="SSF161070">
    <property type="entry name" value="SNF-like"/>
    <property type="match status" value="1"/>
</dbReference>
<feature type="transmembrane region" description="Helical" evidence="6">
    <location>
        <begin position="152"/>
        <end position="171"/>
    </location>
</feature>
<reference evidence="7" key="1">
    <citation type="submission" date="2018-06" db="EMBL/GenBank/DDBJ databases">
        <authorList>
            <person name="Zhirakovskaya E."/>
        </authorList>
    </citation>
    <scope>NUCLEOTIDE SEQUENCE</scope>
</reference>
<dbReference type="NCBIfam" id="NF037979">
    <property type="entry name" value="Na_transp"/>
    <property type="match status" value="1"/>
</dbReference>
<organism evidence="7">
    <name type="scientific">hydrothermal vent metagenome</name>
    <dbReference type="NCBI Taxonomy" id="652676"/>
    <lineage>
        <taxon>unclassified sequences</taxon>
        <taxon>metagenomes</taxon>
        <taxon>ecological metagenomes</taxon>
    </lineage>
</organism>
<dbReference type="Pfam" id="PF00209">
    <property type="entry name" value="SNF"/>
    <property type="match status" value="2"/>
</dbReference>
<comment type="subcellular location">
    <subcellularLocation>
        <location evidence="1">Membrane</location>
        <topology evidence="1">Multi-pass membrane protein</topology>
    </subcellularLocation>
</comment>
<proteinExistence type="predicted"/>
<feature type="transmembrane region" description="Helical" evidence="6">
    <location>
        <begin position="95"/>
        <end position="119"/>
    </location>
</feature>
<keyword evidence="4 6" id="KW-1133">Transmembrane helix</keyword>
<feature type="transmembrane region" description="Helical" evidence="6">
    <location>
        <begin position="259"/>
        <end position="281"/>
    </location>
</feature>
<evidence type="ECO:0000256" key="1">
    <source>
        <dbReference type="ARBA" id="ARBA00004141"/>
    </source>
</evidence>
<dbReference type="InterPro" id="IPR000175">
    <property type="entry name" value="Na/ntran_symport"/>
</dbReference>
<dbReference type="InterPro" id="IPR037272">
    <property type="entry name" value="SNS_sf"/>
</dbReference>
<dbReference type="PANTHER" id="PTHR42948">
    <property type="entry name" value="TRANSPORTER"/>
    <property type="match status" value="1"/>
</dbReference>
<evidence type="ECO:0000256" key="4">
    <source>
        <dbReference type="ARBA" id="ARBA00022989"/>
    </source>
</evidence>
<evidence type="ECO:0000256" key="2">
    <source>
        <dbReference type="ARBA" id="ARBA00022448"/>
    </source>
</evidence>
<feature type="transmembrane region" description="Helical" evidence="6">
    <location>
        <begin position="400"/>
        <end position="418"/>
    </location>
</feature>
<evidence type="ECO:0000256" key="5">
    <source>
        <dbReference type="ARBA" id="ARBA00023136"/>
    </source>
</evidence>
<dbReference type="PROSITE" id="PS50267">
    <property type="entry name" value="NA_NEUROTRAN_SYMP_3"/>
    <property type="match status" value="1"/>
</dbReference>
<dbReference type="AlphaFoldDB" id="A0A3B0ZBP9"/>
<keyword evidence="2" id="KW-0813">Transport</keyword>
<protein>
    <submittedName>
        <fullName evidence="7">Sodium-dependent transporter, SNF family</fullName>
    </submittedName>
</protein>
<dbReference type="EMBL" id="UOFR01000005">
    <property type="protein sequence ID" value="VAW90808.1"/>
    <property type="molecule type" value="Genomic_DNA"/>
</dbReference>
<keyword evidence="3 6" id="KW-0812">Transmembrane</keyword>
<dbReference type="CDD" id="cd10336">
    <property type="entry name" value="SLC6sbd_Tyt1-Like"/>
    <property type="match status" value="1"/>
</dbReference>